<accession>A0A7K0CIZ3</accession>
<comment type="caution">
    <text evidence="2">The sequence shown here is derived from an EMBL/GenBank/DDBJ whole genome shotgun (WGS) entry which is preliminary data.</text>
</comment>
<evidence type="ECO:0000256" key="1">
    <source>
        <dbReference type="SAM" id="Phobius"/>
    </source>
</evidence>
<sequence>MSIAFVFFLVLGALTARAFVKIRSAQGLMQDGERVAGVCESVHTNGETWYSEVAFTAVDGRRRRVRSVDQMGVAPFSETEVVQVAYRVDGPAILVEEYDRFVRVFRFHLVLFGAPALVAGVVWVALLLG</sequence>
<name>A0A7K0CIZ3_9ACTN</name>
<evidence type="ECO:0008006" key="4">
    <source>
        <dbReference type="Google" id="ProtNLM"/>
    </source>
</evidence>
<organism evidence="2 3">
    <name type="scientific">Streptomyces smaragdinus</name>
    <dbReference type="NCBI Taxonomy" id="2585196"/>
    <lineage>
        <taxon>Bacteria</taxon>
        <taxon>Bacillati</taxon>
        <taxon>Actinomycetota</taxon>
        <taxon>Actinomycetes</taxon>
        <taxon>Kitasatosporales</taxon>
        <taxon>Streptomycetaceae</taxon>
        <taxon>Streptomyces</taxon>
    </lineage>
</organism>
<reference evidence="2 3" key="1">
    <citation type="submission" date="2019-10" db="EMBL/GenBank/DDBJ databases">
        <title>Streptomyces smaragdinus sp. nov. and Streptomyces fabii sp. nov., isolated from the gut of fungus growing-termite Macrotermes natalensis.</title>
        <authorList>
            <person name="Schwitalla J."/>
            <person name="Benndorf R."/>
            <person name="Martin K."/>
            <person name="De Beer W."/>
            <person name="Kaster A.-K."/>
            <person name="Vollmers J."/>
            <person name="Poulsen M."/>
            <person name="Beemelmanns C."/>
        </authorList>
    </citation>
    <scope>NUCLEOTIDE SEQUENCE [LARGE SCALE GENOMIC DNA]</scope>
    <source>
        <strain evidence="2 3">RB5</strain>
    </source>
</reference>
<dbReference type="Proteomes" id="UP000466345">
    <property type="component" value="Unassembled WGS sequence"/>
</dbReference>
<keyword evidence="3" id="KW-1185">Reference proteome</keyword>
<keyword evidence="1" id="KW-1133">Transmembrane helix</keyword>
<proteinExistence type="predicted"/>
<gene>
    <name evidence="2" type="ORF">SRB5_35290</name>
</gene>
<dbReference type="RefSeq" id="WP_153453053.1">
    <property type="nucleotide sequence ID" value="NZ_WEGJ01000012.1"/>
</dbReference>
<feature type="transmembrane region" description="Helical" evidence="1">
    <location>
        <begin position="107"/>
        <end position="128"/>
    </location>
</feature>
<dbReference type="EMBL" id="WEGJ01000012">
    <property type="protein sequence ID" value="MQY13381.1"/>
    <property type="molecule type" value="Genomic_DNA"/>
</dbReference>
<keyword evidence="1" id="KW-0472">Membrane</keyword>
<keyword evidence="1" id="KW-0812">Transmembrane</keyword>
<dbReference type="AlphaFoldDB" id="A0A7K0CIZ3"/>
<protein>
    <recommendedName>
        <fullName evidence="4">DUF3592 domain-containing protein</fullName>
    </recommendedName>
</protein>
<evidence type="ECO:0000313" key="2">
    <source>
        <dbReference type="EMBL" id="MQY13381.1"/>
    </source>
</evidence>
<evidence type="ECO:0000313" key="3">
    <source>
        <dbReference type="Proteomes" id="UP000466345"/>
    </source>
</evidence>